<dbReference type="InterPro" id="IPR051447">
    <property type="entry name" value="Lipoprotein-release_system"/>
</dbReference>
<feature type="domain" description="ABC3 transporter permease C-terminal" evidence="7">
    <location>
        <begin position="316"/>
        <end position="442"/>
    </location>
</feature>
<evidence type="ECO:0000313" key="9">
    <source>
        <dbReference type="EMBL" id="EJW94158.1"/>
    </source>
</evidence>
<feature type="transmembrane region" description="Helical" evidence="6">
    <location>
        <begin position="362"/>
        <end position="387"/>
    </location>
</feature>
<evidence type="ECO:0000256" key="2">
    <source>
        <dbReference type="ARBA" id="ARBA00022475"/>
    </source>
</evidence>
<dbReference type="Pfam" id="PF12704">
    <property type="entry name" value="MacB_PCD"/>
    <property type="match status" value="1"/>
</dbReference>
<dbReference type="GO" id="GO:0044874">
    <property type="term" value="P:lipoprotein localization to outer membrane"/>
    <property type="evidence" value="ECO:0007669"/>
    <property type="project" value="TreeGrafter"/>
</dbReference>
<comment type="subcellular location">
    <subcellularLocation>
        <location evidence="1">Cell membrane</location>
        <topology evidence="1">Multi-pass membrane protein</topology>
    </subcellularLocation>
</comment>
<evidence type="ECO:0000256" key="5">
    <source>
        <dbReference type="ARBA" id="ARBA00023136"/>
    </source>
</evidence>
<evidence type="ECO:0000256" key="6">
    <source>
        <dbReference type="SAM" id="Phobius"/>
    </source>
</evidence>
<dbReference type="InterPro" id="IPR003838">
    <property type="entry name" value="ABC3_permease_C"/>
</dbReference>
<keyword evidence="3 6" id="KW-0812">Transmembrane</keyword>
<evidence type="ECO:0000256" key="4">
    <source>
        <dbReference type="ARBA" id="ARBA00022989"/>
    </source>
</evidence>
<comment type="caution">
    <text evidence="9">The sequence shown here is derived from an EMBL/GenBank/DDBJ whole genome shotgun (WGS) entry which is preliminary data.</text>
</comment>
<keyword evidence="5 6" id="KW-0472">Membrane</keyword>
<evidence type="ECO:0000259" key="8">
    <source>
        <dbReference type="Pfam" id="PF12704"/>
    </source>
</evidence>
<protein>
    <submittedName>
        <fullName evidence="9">Transmembrane permease</fullName>
    </submittedName>
</protein>
<evidence type="ECO:0000259" key="7">
    <source>
        <dbReference type="Pfam" id="PF02687"/>
    </source>
</evidence>
<dbReference type="AlphaFoldDB" id="J9FIA1"/>
<dbReference type="GO" id="GO:0098797">
    <property type="term" value="C:plasma membrane protein complex"/>
    <property type="evidence" value="ECO:0007669"/>
    <property type="project" value="TreeGrafter"/>
</dbReference>
<feature type="domain" description="MacB-like periplasmic core" evidence="8">
    <location>
        <begin position="60"/>
        <end position="240"/>
    </location>
</feature>
<dbReference type="InterPro" id="IPR025857">
    <property type="entry name" value="MacB_PCD"/>
</dbReference>
<evidence type="ECO:0000256" key="3">
    <source>
        <dbReference type="ARBA" id="ARBA00022692"/>
    </source>
</evidence>
<reference evidence="9" key="1">
    <citation type="journal article" date="2012" name="PLoS ONE">
        <title>Gene sets for utilization of primary and secondary nutrition supplies in the distal gut of endangered iberian lynx.</title>
        <authorList>
            <person name="Alcaide M."/>
            <person name="Messina E."/>
            <person name="Richter M."/>
            <person name="Bargiela R."/>
            <person name="Peplies J."/>
            <person name="Huws S.A."/>
            <person name="Newbold C.J."/>
            <person name="Golyshin P.N."/>
            <person name="Simon M.A."/>
            <person name="Lopez G."/>
            <person name="Yakimov M.M."/>
            <person name="Ferrer M."/>
        </authorList>
    </citation>
    <scope>NUCLEOTIDE SEQUENCE</scope>
</reference>
<accession>J9FIA1</accession>
<dbReference type="PANTHER" id="PTHR30489:SF0">
    <property type="entry name" value="LIPOPROTEIN-RELEASING SYSTEM TRANSMEMBRANE PROTEIN LOLE"/>
    <property type="match status" value="1"/>
</dbReference>
<name>J9FIA1_9ZZZZ</name>
<feature type="transmembrane region" description="Helical" evidence="6">
    <location>
        <begin position="315"/>
        <end position="339"/>
    </location>
</feature>
<keyword evidence="4 6" id="KW-1133">Transmembrane helix</keyword>
<keyword evidence="2" id="KW-1003">Cell membrane</keyword>
<feature type="transmembrane region" description="Helical" evidence="6">
    <location>
        <begin position="60"/>
        <end position="82"/>
    </location>
</feature>
<sequence length="449" mass="49445">MQHAAGMTGTGIPALKNCSKQHIVESFMIKRSLSLFLARRFYGSHGENDKKKASGFAIRIATIGVALGLAVMIVSICVVQGFQNEIRSKLTGFTSHIMVLNDSSFLAPESYPIVADPALLQSLRGISGVERVQCISEKLGILKTNDSYQAISLKGIACADYDTTFLSQHLVAGHLPQFSDVNPSNQLVISQMQADALGLKVGSRIFAYFFEKSIKMRRFVVAGIYQTNMPQLDEHFALTDRATVNQLNNWASDQCSVVEIHLHGMEQLDAAQLAVGKLVNGTSDRNGSTYTHLSIREHPQTSVAISWLDVLNMNVIIILVLMIGVAGFTMISGLLILILERTQTIGILKALGMTNARIRQTFINYAAFIVLRGMFWGNIVGLGLVLLQQQFGWVELDPAYYYVKQAPVLIDPLWILLLNVSTLCLTVLALILPSYVISRIQPAKVIQFD</sequence>
<gene>
    <name evidence="9" type="ORF">EVA_17736</name>
</gene>
<proteinExistence type="predicted"/>
<organism evidence="9">
    <name type="scientific">gut metagenome</name>
    <dbReference type="NCBI Taxonomy" id="749906"/>
    <lineage>
        <taxon>unclassified sequences</taxon>
        <taxon>metagenomes</taxon>
        <taxon>organismal metagenomes</taxon>
    </lineage>
</organism>
<evidence type="ECO:0000256" key="1">
    <source>
        <dbReference type="ARBA" id="ARBA00004651"/>
    </source>
</evidence>
<dbReference type="Pfam" id="PF02687">
    <property type="entry name" value="FtsX"/>
    <property type="match status" value="1"/>
</dbReference>
<dbReference type="EMBL" id="AMCI01006542">
    <property type="protein sequence ID" value="EJW94158.1"/>
    <property type="molecule type" value="Genomic_DNA"/>
</dbReference>
<dbReference type="PANTHER" id="PTHR30489">
    <property type="entry name" value="LIPOPROTEIN-RELEASING SYSTEM TRANSMEMBRANE PROTEIN LOLE"/>
    <property type="match status" value="1"/>
</dbReference>
<feature type="transmembrane region" description="Helical" evidence="6">
    <location>
        <begin position="413"/>
        <end position="437"/>
    </location>
</feature>